<evidence type="ECO:0000313" key="4">
    <source>
        <dbReference type="Proteomes" id="UP000027265"/>
    </source>
</evidence>
<accession>A0A067QFR2</accession>
<feature type="region of interest" description="Disordered" evidence="2">
    <location>
        <begin position="504"/>
        <end position="535"/>
    </location>
</feature>
<feature type="compositionally biased region" description="Low complexity" evidence="2">
    <location>
        <begin position="98"/>
        <end position="115"/>
    </location>
</feature>
<feature type="region of interest" description="Disordered" evidence="2">
    <location>
        <begin position="29"/>
        <end position="153"/>
    </location>
</feature>
<sequence>MDHTTVATDRFMEEADFVAKHRFESFRLGKGLPSANNNNPNIMPQNQRSSFHARSHSRCHSRTKSISSSVSNISLSTSSSSINSSGNVKATRSSMDMSPTSPVSSHSSGSSSVSSTKRHSHHRRQSSVSTRRESAEVMGLSMPDLAPSNSEDNINLGDKDSIRRRALWALEGKGDVGTFAAVEIPDFDTSDLEKRLGGRNFDFPSKPSFPPGPGAGFGGGLSSLAGKRDSIGKHLVVSASLKDQLHTLLEEEEEDEGEETDASSTVVSRSEPVTPEEVTVSITLPSPIAATPRARPRSLSLRPLALTPDALLNSATGNLPTPPSYTPKCSPLRSLTLPHSQPTNPYFSAGNNTHSKENSITSVTNLNTNTVTKPRPTSLLLSSSPLVPSAAAPLPLTLPRRYSLGYDAQENFAPTPSYADVAKLNRRSSISYRSSSDNTQQVLAAAALPTPDLTPTIAQRRPSASSISSTDSDRGRPLSTSEHHFLVQQHTALLARIEDLERTLSSRSRSTSRSRPVSYAASEASSVQSSAISEPSDEMLQLVADLKAERDDMKRDVDGWRMRVKDLERQVGMLAKRVDAERRDAWVARERVGLLTIEKAGMEKLVEEKSREAAEATGKCEEMRVECESLREGCDRLKTEVERRVGLEEECAKLRVQLAEETRRRESAERELETAGLLATPTPGPFAFRLSSEEPSEARTVGATRNRGLGFMSVDSACTEVDSMNGDAFPTRGSMILKAVTEEEEDDDMSENEVEDELARYEDDDFDISFESPGGSIGSLDDIPHATSHLRIDIPSDARPCSPISPPDLTRSPSPSSSPSPVMDIRPNPAHGRHASLSKTWTFPMGAQPASPAIEEPVDRFFGCLDDLDNSPPLSSSIQENDKGAFGRGLAYDVVEEEEDEMPPFVIPSQVGVVVPDEVVIGSLSVVVEEDEEVEEGSSGFEFEGEETAGGIRFTFTAPTPCDLSEPLSPATPLFESPVEEESIQETSFSLALAQSDDSIIQDEFSSMDSWMESSPKKSSPVTPSSIPRSSSFRNSFSSIPTPVKTPTRSVSSGDFNTNAFVTPPTKRGGTMPSFIPHLVSQASSPARVSSASKSRIVTPPTFIPQPQRKCGLPTPSPTPPKTISSMNGSAPGSAMSTHISSNVTSRSRFELATNDSSRYPDTHPSGLANQGPSQVKGLGIHSSIQFPELPSTPPTVPPPASSSIFSPRLSMLTNFIPSPTLSWNSRSFGFGQETPRNSKDVVVPNERRDASAAERGYVSKEKQLEKLRARLSEEAKIQCRPHLGSRRS</sequence>
<evidence type="ECO:0000256" key="1">
    <source>
        <dbReference type="SAM" id="Coils"/>
    </source>
</evidence>
<feature type="region of interest" description="Disordered" evidence="2">
    <location>
        <begin position="447"/>
        <end position="479"/>
    </location>
</feature>
<organism evidence="3 4">
    <name type="scientific">Jaapia argillacea MUCL 33604</name>
    <dbReference type="NCBI Taxonomy" id="933084"/>
    <lineage>
        <taxon>Eukaryota</taxon>
        <taxon>Fungi</taxon>
        <taxon>Dikarya</taxon>
        <taxon>Basidiomycota</taxon>
        <taxon>Agaricomycotina</taxon>
        <taxon>Agaricomycetes</taxon>
        <taxon>Agaricomycetidae</taxon>
        <taxon>Jaapiales</taxon>
        <taxon>Jaapiaceae</taxon>
        <taxon>Jaapia</taxon>
    </lineage>
</organism>
<dbReference type="OrthoDB" id="2528184at2759"/>
<dbReference type="InParanoid" id="A0A067QFR2"/>
<feature type="compositionally biased region" description="Low complexity" evidence="2">
    <location>
        <begin position="1017"/>
        <end position="1042"/>
    </location>
</feature>
<proteinExistence type="predicted"/>
<feature type="compositionally biased region" description="Low complexity" evidence="2">
    <location>
        <begin position="1081"/>
        <end position="1095"/>
    </location>
</feature>
<feature type="compositionally biased region" description="Basic residues" evidence="2">
    <location>
        <begin position="51"/>
        <end position="63"/>
    </location>
</feature>
<feature type="coiled-coil region" evidence="1">
    <location>
        <begin position="536"/>
        <end position="678"/>
    </location>
</feature>
<keyword evidence="1" id="KW-0175">Coiled coil</keyword>
<protein>
    <submittedName>
        <fullName evidence="3">Uncharacterized protein</fullName>
    </submittedName>
</protein>
<keyword evidence="4" id="KW-1185">Reference proteome</keyword>
<feature type="compositionally biased region" description="Acidic residues" evidence="2">
    <location>
        <begin position="250"/>
        <end position="261"/>
    </location>
</feature>
<dbReference type="HOGENOM" id="CLU_004656_0_0_1"/>
<feature type="compositionally biased region" description="Low complexity" evidence="2">
    <location>
        <begin position="447"/>
        <end position="470"/>
    </location>
</feature>
<name>A0A067QFR2_9AGAM</name>
<feature type="region of interest" description="Disordered" evidence="2">
    <location>
        <begin position="1008"/>
        <end position="1205"/>
    </location>
</feature>
<evidence type="ECO:0000256" key="2">
    <source>
        <dbReference type="SAM" id="MobiDB-lite"/>
    </source>
</evidence>
<reference evidence="4" key="1">
    <citation type="journal article" date="2014" name="Proc. Natl. Acad. Sci. U.S.A.">
        <title>Extensive sampling of basidiomycete genomes demonstrates inadequacy of the white-rot/brown-rot paradigm for wood decay fungi.</title>
        <authorList>
            <person name="Riley R."/>
            <person name="Salamov A.A."/>
            <person name="Brown D.W."/>
            <person name="Nagy L.G."/>
            <person name="Floudas D."/>
            <person name="Held B.W."/>
            <person name="Levasseur A."/>
            <person name="Lombard V."/>
            <person name="Morin E."/>
            <person name="Otillar R."/>
            <person name="Lindquist E.A."/>
            <person name="Sun H."/>
            <person name="LaButti K.M."/>
            <person name="Schmutz J."/>
            <person name="Jabbour D."/>
            <person name="Luo H."/>
            <person name="Baker S.E."/>
            <person name="Pisabarro A.G."/>
            <person name="Walton J.D."/>
            <person name="Blanchette R.A."/>
            <person name="Henrissat B."/>
            <person name="Martin F."/>
            <person name="Cullen D."/>
            <person name="Hibbett D.S."/>
            <person name="Grigoriev I.V."/>
        </authorList>
    </citation>
    <scope>NUCLEOTIDE SEQUENCE [LARGE SCALE GENOMIC DNA]</scope>
    <source>
        <strain evidence="4">MUCL 33604</strain>
    </source>
</reference>
<feature type="compositionally biased region" description="Low complexity" evidence="2">
    <location>
        <begin position="36"/>
        <end position="47"/>
    </location>
</feature>
<feature type="compositionally biased region" description="Low complexity" evidence="2">
    <location>
        <begin position="505"/>
        <end position="534"/>
    </location>
</feature>
<feature type="compositionally biased region" description="Polar residues" evidence="2">
    <location>
        <begin position="88"/>
        <end position="97"/>
    </location>
</feature>
<feature type="compositionally biased region" description="Basic and acidic residues" evidence="2">
    <location>
        <begin position="1246"/>
        <end position="1259"/>
    </location>
</feature>
<feature type="compositionally biased region" description="Basic residues" evidence="2">
    <location>
        <begin position="116"/>
        <end position="125"/>
    </location>
</feature>
<feature type="region of interest" description="Disordered" evidence="2">
    <location>
        <begin position="791"/>
        <end position="830"/>
    </location>
</feature>
<feature type="compositionally biased region" description="Polar residues" evidence="2">
    <location>
        <begin position="1127"/>
        <end position="1147"/>
    </location>
</feature>
<evidence type="ECO:0000313" key="3">
    <source>
        <dbReference type="EMBL" id="KDQ65000.1"/>
    </source>
</evidence>
<dbReference type="Proteomes" id="UP000027265">
    <property type="component" value="Unassembled WGS sequence"/>
</dbReference>
<feature type="compositionally biased region" description="Low complexity" evidence="2">
    <location>
        <begin position="65"/>
        <end position="87"/>
    </location>
</feature>
<dbReference type="STRING" id="933084.A0A067QFR2"/>
<feature type="region of interest" description="Disordered" evidence="2">
    <location>
        <begin position="249"/>
        <end position="280"/>
    </location>
</feature>
<feature type="compositionally biased region" description="Polar residues" evidence="2">
    <location>
        <begin position="1045"/>
        <end position="1061"/>
    </location>
</feature>
<feature type="compositionally biased region" description="Low complexity" evidence="2">
    <location>
        <begin position="812"/>
        <end position="821"/>
    </location>
</feature>
<dbReference type="EMBL" id="KL197709">
    <property type="protein sequence ID" value="KDQ65000.1"/>
    <property type="molecule type" value="Genomic_DNA"/>
</dbReference>
<gene>
    <name evidence="3" type="ORF">JAAARDRAFT_188265</name>
</gene>
<feature type="region of interest" description="Disordered" evidence="2">
    <location>
        <begin position="1227"/>
        <end position="1259"/>
    </location>
</feature>
<feature type="compositionally biased region" description="Pro residues" evidence="2">
    <location>
        <begin position="1191"/>
        <end position="1201"/>
    </location>
</feature>